<name>A0A4P7VLV9_9BACT</name>
<reference evidence="1 2" key="1">
    <citation type="submission" date="2019-02" db="EMBL/GenBank/DDBJ databases">
        <title>Isolation and identification of novel species under the genus Muribaculum.</title>
        <authorList>
            <person name="Miyake S."/>
            <person name="Ding Y."/>
            <person name="Low A."/>
            <person name="Soh M."/>
            <person name="Seedorf H."/>
        </authorList>
    </citation>
    <scope>NUCLEOTIDE SEQUENCE [LARGE SCALE GENOMIC DNA]</scope>
    <source>
        <strain evidence="1 2">TLL-A4</strain>
    </source>
</reference>
<dbReference type="RefSeq" id="WP_136409698.1">
    <property type="nucleotide sequence ID" value="NZ_CP039393.1"/>
</dbReference>
<evidence type="ECO:0000313" key="1">
    <source>
        <dbReference type="EMBL" id="QCD34741.1"/>
    </source>
</evidence>
<dbReference type="AlphaFoldDB" id="A0A4P7VLV9"/>
<dbReference type="OrthoDB" id="9975566at2"/>
<organism evidence="1 2">
    <name type="scientific">Muribaculum gordoncarteri</name>
    <dbReference type="NCBI Taxonomy" id="2530390"/>
    <lineage>
        <taxon>Bacteria</taxon>
        <taxon>Pseudomonadati</taxon>
        <taxon>Bacteroidota</taxon>
        <taxon>Bacteroidia</taxon>
        <taxon>Bacteroidales</taxon>
        <taxon>Muribaculaceae</taxon>
        <taxon>Muribaculum</taxon>
    </lineage>
</organism>
<evidence type="ECO:0000313" key="2">
    <source>
        <dbReference type="Proteomes" id="UP000297031"/>
    </source>
</evidence>
<dbReference type="Proteomes" id="UP000297031">
    <property type="component" value="Chromosome"/>
</dbReference>
<protein>
    <submittedName>
        <fullName evidence="1">Uncharacterized protein</fullName>
    </submittedName>
</protein>
<dbReference type="KEGG" id="mgod:E7746_02040"/>
<dbReference type="EMBL" id="CP039393">
    <property type="protein sequence ID" value="QCD34741.1"/>
    <property type="molecule type" value="Genomic_DNA"/>
</dbReference>
<proteinExistence type="predicted"/>
<accession>A0A4P7VLV9</accession>
<keyword evidence="2" id="KW-1185">Reference proteome</keyword>
<sequence>MIVKSYTSLEEFAKEKDEWFAILGIEMTLGTNAISLYMQLDYDEYETYYIIPGNDGKLTVSEVVSWQDPYCYNDDINIFTEKSVDEEEILTSIHTAQ</sequence>
<gene>
    <name evidence="1" type="ORF">E7746_02040</name>
</gene>